<comment type="caution">
    <text evidence="3">The sequence shown here is derived from an EMBL/GenBank/DDBJ whole genome shotgun (WGS) entry which is preliminary data.</text>
</comment>
<dbReference type="Gene3D" id="2.40.50.100">
    <property type="match status" value="1"/>
</dbReference>
<sequence>MSKGGDHLATLLRLQHEARQAEGLTELAFLIVNESQRLVPYSHAILWHTSAFGKPRAFAASGAVQIDRAGPYLSWLTEVLEHCRARPEAGKLAGVSADDLPPGPRAEWAGLEVPFALWCPFVSRRGDIFGGLWLARSEAFSPAEQAVLAALVDAYAHAWQSVTHLRSRHWPAFLRRRALWGLAAAGLVGLLALPVTQTALAPAEVIACHPSVAAPPIDGVVAEILVRPNQSVAMGDALYRLDRRLLEGQADIARKSLGVARADLARASQRAFDDADSKIELARLRALVQEREAETAYIEATHALAEVKATRPGIAVFGDPVDWIGRPVRVGERVMAVVDPDDTCLRIRLAVDDAIRHQAEAPVRLFLNIDPARGVPAKVTSFGYEPEALPEGGGAAYLLRAEFEAAPRPRLGLKGTSRIDGDKVSLFDYLTRRPLSALRRVVGW</sequence>
<protein>
    <submittedName>
        <fullName evidence="3">HlyD family efflux transporter periplasmic adaptor subunit</fullName>
    </submittedName>
</protein>
<dbReference type="SUPFAM" id="SSF111369">
    <property type="entry name" value="HlyD-like secretion proteins"/>
    <property type="match status" value="1"/>
</dbReference>
<keyword evidence="4" id="KW-1185">Reference proteome</keyword>
<accession>A0ABW5DXG7</accession>
<evidence type="ECO:0000313" key="4">
    <source>
        <dbReference type="Proteomes" id="UP001597295"/>
    </source>
</evidence>
<reference evidence="4" key="1">
    <citation type="journal article" date="2019" name="Int. J. Syst. Evol. Microbiol.">
        <title>The Global Catalogue of Microorganisms (GCM) 10K type strain sequencing project: providing services to taxonomists for standard genome sequencing and annotation.</title>
        <authorList>
            <consortium name="The Broad Institute Genomics Platform"/>
            <consortium name="The Broad Institute Genome Sequencing Center for Infectious Disease"/>
            <person name="Wu L."/>
            <person name="Ma J."/>
        </authorList>
    </citation>
    <scope>NUCLEOTIDE SEQUENCE [LARGE SCALE GENOMIC DNA]</scope>
    <source>
        <strain evidence="4">CGMCC 1.19062</strain>
    </source>
</reference>
<dbReference type="InterPro" id="IPR050465">
    <property type="entry name" value="UPF0194_transport"/>
</dbReference>
<dbReference type="Gene3D" id="1.10.287.470">
    <property type="entry name" value="Helix hairpin bin"/>
    <property type="match status" value="1"/>
</dbReference>
<dbReference type="Proteomes" id="UP001597295">
    <property type="component" value="Unassembled WGS sequence"/>
</dbReference>
<dbReference type="PANTHER" id="PTHR32347:SF23">
    <property type="entry name" value="BLL5650 PROTEIN"/>
    <property type="match status" value="1"/>
</dbReference>
<gene>
    <name evidence="3" type="ORF">ACFSM5_14665</name>
</gene>
<dbReference type="PANTHER" id="PTHR32347">
    <property type="entry name" value="EFFLUX SYSTEM COMPONENT YKNX-RELATED"/>
    <property type="match status" value="1"/>
</dbReference>
<name>A0ABW5DXG7_9PROT</name>
<evidence type="ECO:0000313" key="3">
    <source>
        <dbReference type="EMBL" id="MFD2264141.1"/>
    </source>
</evidence>
<proteinExistence type="predicted"/>
<keyword evidence="2" id="KW-0175">Coiled coil</keyword>
<dbReference type="EMBL" id="JBHUIP010000012">
    <property type="protein sequence ID" value="MFD2264141.1"/>
    <property type="molecule type" value="Genomic_DNA"/>
</dbReference>
<dbReference type="RefSeq" id="WP_379877180.1">
    <property type="nucleotide sequence ID" value="NZ_JBHUIP010000012.1"/>
</dbReference>
<comment type="subcellular location">
    <subcellularLocation>
        <location evidence="1">Cell envelope</location>
    </subcellularLocation>
</comment>
<evidence type="ECO:0000256" key="2">
    <source>
        <dbReference type="ARBA" id="ARBA00023054"/>
    </source>
</evidence>
<evidence type="ECO:0000256" key="1">
    <source>
        <dbReference type="ARBA" id="ARBA00004196"/>
    </source>
</evidence>
<organism evidence="3 4">
    <name type="scientific">Lacibacterium aquatile</name>
    <dbReference type="NCBI Taxonomy" id="1168082"/>
    <lineage>
        <taxon>Bacteria</taxon>
        <taxon>Pseudomonadati</taxon>
        <taxon>Pseudomonadota</taxon>
        <taxon>Alphaproteobacteria</taxon>
        <taxon>Rhodospirillales</taxon>
        <taxon>Rhodospirillaceae</taxon>
    </lineage>
</organism>